<feature type="binding site" evidence="7">
    <location>
        <position position="260"/>
    </location>
    <ligand>
        <name>Mg(2+)</name>
        <dbReference type="ChEBI" id="CHEBI:18420"/>
        <label>1</label>
    </ligand>
</feature>
<evidence type="ECO:0000313" key="12">
    <source>
        <dbReference type="EMBL" id="HDR00252.1"/>
    </source>
</evidence>
<evidence type="ECO:0000259" key="10">
    <source>
        <dbReference type="PROSITE" id="PS51986"/>
    </source>
</evidence>
<dbReference type="PANTHER" id="PTHR43407:SF1">
    <property type="entry name" value="LENGSIN"/>
    <property type="match status" value="1"/>
</dbReference>
<organism evidence="12">
    <name type="scientific">candidate division WOR-3 bacterium</name>
    <dbReference type="NCBI Taxonomy" id="2052148"/>
    <lineage>
        <taxon>Bacteria</taxon>
        <taxon>Bacteria division WOR-3</taxon>
    </lineage>
</organism>
<name>A0A7V0XG06_UNCW3</name>
<feature type="binding site" evidence="7">
    <location>
        <position position="350"/>
    </location>
    <ligand>
        <name>Mg(2+)</name>
        <dbReference type="ChEBI" id="CHEBI:18420"/>
        <label>1</label>
    </ligand>
</feature>
<feature type="domain" description="GS beta-grasp" evidence="10">
    <location>
        <begin position="11"/>
        <end position="95"/>
    </location>
</feature>
<evidence type="ECO:0000256" key="3">
    <source>
        <dbReference type="ARBA" id="ARBA00022741"/>
    </source>
</evidence>
<feature type="binding site" evidence="6">
    <location>
        <position position="331"/>
    </location>
    <ligand>
        <name>ATP</name>
        <dbReference type="ChEBI" id="CHEBI:30616"/>
    </ligand>
</feature>
<dbReference type="SUPFAM" id="SSF54368">
    <property type="entry name" value="Glutamine synthetase, N-terminal domain"/>
    <property type="match status" value="1"/>
</dbReference>
<evidence type="ECO:0000256" key="4">
    <source>
        <dbReference type="ARBA" id="ARBA00022840"/>
    </source>
</evidence>
<keyword evidence="7" id="KW-0460">Magnesium</keyword>
<dbReference type="Proteomes" id="UP000885672">
    <property type="component" value="Unassembled WGS sequence"/>
</dbReference>
<comment type="similarity">
    <text evidence="1 8 9">Belongs to the glutamine synthetase family.</text>
</comment>
<feature type="binding site" evidence="7">
    <location>
        <position position="129"/>
    </location>
    <ligand>
        <name>Mg(2+)</name>
        <dbReference type="ChEBI" id="CHEBI:18420"/>
        <label>1</label>
    </ligand>
</feature>
<dbReference type="PROSITE" id="PS51986">
    <property type="entry name" value="GS_BETA_GRASP"/>
    <property type="match status" value="1"/>
</dbReference>
<dbReference type="SUPFAM" id="SSF55931">
    <property type="entry name" value="Glutamine synthetase/guanido kinase"/>
    <property type="match status" value="1"/>
</dbReference>
<comment type="cofactor">
    <cofactor evidence="7">
        <name>Mg(2+)</name>
        <dbReference type="ChEBI" id="CHEBI:18420"/>
    </cofactor>
    <text evidence="7">Binds 2 Mg(2+) ions per subunit.</text>
</comment>
<evidence type="ECO:0000259" key="11">
    <source>
        <dbReference type="PROSITE" id="PS51987"/>
    </source>
</evidence>
<accession>A0A7V0XG06</accession>
<gene>
    <name evidence="12" type="primary">glnA</name>
    <name evidence="12" type="ORF">ENN51_08235</name>
</gene>
<evidence type="ECO:0000256" key="7">
    <source>
        <dbReference type="PIRSR" id="PIRSR604809-3"/>
    </source>
</evidence>
<dbReference type="SMART" id="SM01230">
    <property type="entry name" value="Gln-synt_C"/>
    <property type="match status" value="1"/>
</dbReference>
<dbReference type="GO" id="GO:0019740">
    <property type="term" value="P:nitrogen utilization"/>
    <property type="evidence" value="ECO:0007669"/>
    <property type="project" value="TreeGrafter"/>
</dbReference>
<keyword evidence="2 12" id="KW-0436">Ligase</keyword>
<keyword evidence="7" id="KW-0479">Metal-binding</keyword>
<dbReference type="GO" id="GO:0016020">
    <property type="term" value="C:membrane"/>
    <property type="evidence" value="ECO:0007669"/>
    <property type="project" value="TreeGrafter"/>
</dbReference>
<keyword evidence="4 6" id="KW-0067">ATP-binding</keyword>
<feature type="domain" description="GS catalytic" evidence="11">
    <location>
        <begin position="102"/>
        <end position="459"/>
    </location>
</feature>
<feature type="binding site" evidence="7">
    <location>
        <position position="127"/>
    </location>
    <ligand>
        <name>Mg(2+)</name>
        <dbReference type="ChEBI" id="CHEBI:18420"/>
        <label>1</label>
    </ligand>
</feature>
<sequence>MQRAKDLIREHKVRFLDLKYSDVAGRLRHVTMPIERLEAAITDGTGFDGSSVIGFGTVDAGDMVLKPDFDTAFIDPFADQPTLSCLAAISDPLTGEECARDPRAVLRRALALVRDETNGSDLMVLPELEFYLFDSVRFGGDGAEAGYRVDADECAVEDRTGMTLRQGSAYHIAPPYDRSWDFRNELVAMMAGLGIPIKYHHHEGGRYSHVEVEPGMMPALQAADAVVLAKYLIRNLAFRCGRSATFMPKPLFGEPGSGMHFHQHLSKGGRSLFGDAASPTRLSGLALHYIAGILEHAPSLCGITNPSTNSYRRLVPGYEAPTLAFFSLGSRNAAIRIPGYVTDPDRVVIEYRIPDGTGNPYLTIAAMALAGLDGITRRLDAGMPFQGELRDAAEEFGSKLLPRSLPEALAALRKDSDYLCRADVFPTSLLEFWLGYRRAEADAVHLRPHPREYDLYYGC</sequence>
<feature type="binding site" evidence="5">
    <location>
        <position position="352"/>
    </location>
    <ligand>
        <name>L-glutamate</name>
        <dbReference type="ChEBI" id="CHEBI:29985"/>
    </ligand>
</feature>
<dbReference type="InterPro" id="IPR004809">
    <property type="entry name" value="Gln_synth_I"/>
</dbReference>
<evidence type="ECO:0000256" key="5">
    <source>
        <dbReference type="PIRSR" id="PIRSR604809-1"/>
    </source>
</evidence>
<dbReference type="InterPro" id="IPR014746">
    <property type="entry name" value="Gln_synth/guanido_kin_cat_dom"/>
</dbReference>
<dbReference type="InterPro" id="IPR008147">
    <property type="entry name" value="Gln_synt_N"/>
</dbReference>
<dbReference type="Gene3D" id="3.10.20.70">
    <property type="entry name" value="Glutamine synthetase, N-terminal domain"/>
    <property type="match status" value="1"/>
</dbReference>
<proteinExistence type="inferred from homology"/>
<dbReference type="GO" id="GO:0005737">
    <property type="term" value="C:cytoplasm"/>
    <property type="evidence" value="ECO:0007669"/>
    <property type="project" value="TreeGrafter"/>
</dbReference>
<dbReference type="GO" id="GO:0006542">
    <property type="term" value="P:glutamine biosynthetic process"/>
    <property type="evidence" value="ECO:0007669"/>
    <property type="project" value="InterPro"/>
</dbReference>
<dbReference type="InterPro" id="IPR008146">
    <property type="entry name" value="Gln_synth_cat_dom"/>
</dbReference>
<dbReference type="GO" id="GO:0005524">
    <property type="term" value="F:ATP binding"/>
    <property type="evidence" value="ECO:0007669"/>
    <property type="project" value="UniProtKB-KW"/>
</dbReference>
<evidence type="ECO:0000256" key="9">
    <source>
        <dbReference type="RuleBase" id="RU000384"/>
    </source>
</evidence>
<dbReference type="Pfam" id="PF03951">
    <property type="entry name" value="Gln-synt_N"/>
    <property type="match status" value="1"/>
</dbReference>
<dbReference type="GO" id="GO:0046872">
    <property type="term" value="F:metal ion binding"/>
    <property type="evidence" value="ECO:0007669"/>
    <property type="project" value="UniProtKB-KW"/>
</dbReference>
<feature type="binding site" evidence="7">
    <location>
        <position position="211"/>
    </location>
    <ligand>
        <name>Mg(2+)</name>
        <dbReference type="ChEBI" id="CHEBI:18420"/>
        <label>1</label>
    </ligand>
</feature>
<dbReference type="Pfam" id="PF00120">
    <property type="entry name" value="Gln-synt_C"/>
    <property type="match status" value="1"/>
</dbReference>
<dbReference type="PROSITE" id="PS51987">
    <property type="entry name" value="GS_CATALYTIC"/>
    <property type="match status" value="1"/>
</dbReference>
<dbReference type="GO" id="GO:0004356">
    <property type="term" value="F:glutamine synthetase activity"/>
    <property type="evidence" value="ECO:0007669"/>
    <property type="project" value="UniProtKB-EC"/>
</dbReference>
<evidence type="ECO:0000256" key="1">
    <source>
        <dbReference type="ARBA" id="ARBA00009897"/>
    </source>
</evidence>
<feature type="binding site" evidence="5">
    <location>
        <position position="319"/>
    </location>
    <ligand>
        <name>L-glutamate</name>
        <dbReference type="ChEBI" id="CHEBI:29985"/>
    </ligand>
</feature>
<comment type="caution">
    <text evidence="12">The sequence shown here is derived from an EMBL/GenBank/DDBJ whole genome shotgun (WGS) entry which is preliminary data.</text>
</comment>
<dbReference type="InterPro" id="IPR036651">
    <property type="entry name" value="Gln_synt_N_sf"/>
</dbReference>
<dbReference type="PANTHER" id="PTHR43407">
    <property type="entry name" value="GLUTAMINE SYNTHETASE"/>
    <property type="match status" value="1"/>
</dbReference>
<dbReference type="EMBL" id="DSBX01000315">
    <property type="protein sequence ID" value="HDR00252.1"/>
    <property type="molecule type" value="Genomic_DNA"/>
</dbReference>
<keyword evidence="3 6" id="KW-0547">Nucleotide-binding</keyword>
<reference evidence="12" key="1">
    <citation type="journal article" date="2020" name="mSystems">
        <title>Genome- and Community-Level Interaction Insights into Carbon Utilization and Element Cycling Functions of Hydrothermarchaeota in Hydrothermal Sediment.</title>
        <authorList>
            <person name="Zhou Z."/>
            <person name="Liu Y."/>
            <person name="Xu W."/>
            <person name="Pan J."/>
            <person name="Luo Z.H."/>
            <person name="Li M."/>
        </authorList>
    </citation>
    <scope>NUCLEOTIDE SEQUENCE [LARGE SCALE GENOMIC DNA]</scope>
    <source>
        <strain evidence="12">SpSt-1182</strain>
    </source>
</reference>
<dbReference type="AlphaFoldDB" id="A0A7V0XG06"/>
<dbReference type="Gene3D" id="3.30.590.10">
    <property type="entry name" value="Glutamine synthetase/guanido kinase, catalytic domain"/>
    <property type="match status" value="1"/>
</dbReference>
<feature type="binding site" evidence="5">
    <location>
        <position position="331"/>
    </location>
    <ligand>
        <name>L-glutamate</name>
        <dbReference type="ChEBI" id="CHEBI:29985"/>
    </ligand>
</feature>
<feature type="binding site" evidence="7">
    <location>
        <position position="203"/>
    </location>
    <ligand>
        <name>Mg(2+)</name>
        <dbReference type="ChEBI" id="CHEBI:18420"/>
        <label>1</label>
    </ligand>
</feature>
<protein>
    <submittedName>
        <fullName evidence="12">Type I glutamate--ammonia ligase</fullName>
        <ecNumber evidence="12">6.3.1.2</ecNumber>
    </submittedName>
</protein>
<evidence type="ECO:0000256" key="6">
    <source>
        <dbReference type="PIRSR" id="PIRSR604809-2"/>
    </source>
</evidence>
<dbReference type="NCBIfam" id="TIGR00653">
    <property type="entry name" value="GlnA"/>
    <property type="match status" value="1"/>
</dbReference>
<evidence type="ECO:0000256" key="8">
    <source>
        <dbReference type="PROSITE-ProRule" id="PRU01330"/>
    </source>
</evidence>
<evidence type="ECO:0000256" key="2">
    <source>
        <dbReference type="ARBA" id="ARBA00022598"/>
    </source>
</evidence>
<feature type="binding site" evidence="5">
    <location>
        <position position="313"/>
    </location>
    <ligand>
        <name>L-glutamate</name>
        <dbReference type="ChEBI" id="CHEBI:29985"/>
    </ligand>
</feature>
<dbReference type="EC" id="6.3.1.2" evidence="12"/>